<keyword evidence="6" id="KW-0598">Phosphotransferase system</keyword>
<feature type="domain" description="PTS EIIC type-1" evidence="14">
    <location>
        <begin position="108"/>
        <end position="470"/>
    </location>
</feature>
<dbReference type="InterPro" id="IPR003352">
    <property type="entry name" value="PTS_EIIC"/>
</dbReference>
<dbReference type="Pfam" id="PF02378">
    <property type="entry name" value="PTS_EIIC"/>
    <property type="match status" value="1"/>
</dbReference>
<evidence type="ECO:0000256" key="11">
    <source>
        <dbReference type="PROSITE-ProRule" id="PRU00421"/>
    </source>
</evidence>
<dbReference type="CDD" id="cd00212">
    <property type="entry name" value="PTS_IIB_glc"/>
    <property type="match status" value="1"/>
</dbReference>
<evidence type="ECO:0000313" key="16">
    <source>
        <dbReference type="Proteomes" id="UP000595038"/>
    </source>
</evidence>
<dbReference type="InterPro" id="IPR018113">
    <property type="entry name" value="PTrfase_EIIB_Cys"/>
</dbReference>
<protein>
    <submittedName>
        <fullName evidence="15">PTS system trehalose-specific EIIBC component</fullName>
        <ecNumber evidence="15">2.7.1.201</ecNumber>
    </submittedName>
</protein>
<dbReference type="PANTHER" id="PTHR30175">
    <property type="entry name" value="PHOSPHOTRANSFERASE SYSTEM TRANSPORT PROTEIN"/>
    <property type="match status" value="1"/>
</dbReference>
<feature type="transmembrane region" description="Helical" evidence="12">
    <location>
        <begin position="343"/>
        <end position="367"/>
    </location>
</feature>
<evidence type="ECO:0000256" key="8">
    <source>
        <dbReference type="ARBA" id="ARBA00022777"/>
    </source>
</evidence>
<feature type="active site" description="Phosphocysteine intermediate; for EIIB activity" evidence="11">
    <location>
        <position position="27"/>
    </location>
</feature>
<name>A0AB37GIA3_BACLI</name>
<evidence type="ECO:0000256" key="3">
    <source>
        <dbReference type="ARBA" id="ARBA00022475"/>
    </source>
</evidence>
<dbReference type="InterPro" id="IPR004719">
    <property type="entry name" value="PTS_maltose/Glc_sub_IIC"/>
</dbReference>
<organism evidence="15 16">
    <name type="scientific">Bacillus licheniformis</name>
    <dbReference type="NCBI Taxonomy" id="1402"/>
    <lineage>
        <taxon>Bacteria</taxon>
        <taxon>Bacillati</taxon>
        <taxon>Bacillota</taxon>
        <taxon>Bacilli</taxon>
        <taxon>Bacillales</taxon>
        <taxon>Bacillaceae</taxon>
        <taxon>Bacillus</taxon>
    </lineage>
</organism>
<dbReference type="GO" id="GO:0015574">
    <property type="term" value="F:trehalose transmembrane transporter activity"/>
    <property type="evidence" value="ECO:0007669"/>
    <property type="project" value="InterPro"/>
</dbReference>
<evidence type="ECO:0000256" key="6">
    <source>
        <dbReference type="ARBA" id="ARBA00022683"/>
    </source>
</evidence>
<dbReference type="InterPro" id="IPR001996">
    <property type="entry name" value="PTS_IIB_1"/>
</dbReference>
<evidence type="ECO:0000256" key="10">
    <source>
        <dbReference type="ARBA" id="ARBA00023136"/>
    </source>
</evidence>
<dbReference type="InterPro" id="IPR011296">
    <property type="entry name" value="PTS_IIBC_treh"/>
</dbReference>
<keyword evidence="8" id="KW-0418">Kinase</keyword>
<evidence type="ECO:0000259" key="13">
    <source>
        <dbReference type="PROSITE" id="PS51098"/>
    </source>
</evidence>
<dbReference type="GO" id="GO:0009401">
    <property type="term" value="P:phosphoenolpyruvate-dependent sugar phosphotransferase system"/>
    <property type="evidence" value="ECO:0007669"/>
    <property type="project" value="UniProtKB-KW"/>
</dbReference>
<keyword evidence="9 12" id="KW-1133">Transmembrane helix</keyword>
<dbReference type="NCBIfam" id="TIGR01992">
    <property type="entry name" value="PTS-IIBC-Tre"/>
    <property type="match status" value="1"/>
</dbReference>
<evidence type="ECO:0000313" key="15">
    <source>
        <dbReference type="EMBL" id="QPR72623.1"/>
    </source>
</evidence>
<dbReference type="PANTHER" id="PTHR30175:SF4">
    <property type="entry name" value="PTS SYSTEM TREHALOSE-SPECIFIC EIIBC COMPONENT"/>
    <property type="match status" value="1"/>
</dbReference>
<accession>A0AB37GIA3</accession>
<dbReference type="GO" id="GO:0016301">
    <property type="term" value="F:kinase activity"/>
    <property type="evidence" value="ECO:0007669"/>
    <property type="project" value="UniProtKB-KW"/>
</dbReference>
<evidence type="ECO:0000256" key="9">
    <source>
        <dbReference type="ARBA" id="ARBA00022989"/>
    </source>
</evidence>
<feature type="transmembrane region" description="Helical" evidence="12">
    <location>
        <begin position="288"/>
        <end position="308"/>
    </location>
</feature>
<keyword evidence="3" id="KW-1003">Cell membrane</keyword>
<feature type="transmembrane region" description="Helical" evidence="12">
    <location>
        <begin position="188"/>
        <end position="210"/>
    </location>
</feature>
<keyword evidence="7 12" id="KW-0812">Transmembrane</keyword>
<dbReference type="InterPro" id="IPR036878">
    <property type="entry name" value="Glu_permease_IIB"/>
</dbReference>
<feature type="transmembrane region" description="Helical" evidence="12">
    <location>
        <begin position="113"/>
        <end position="136"/>
    </location>
</feature>
<feature type="transmembrane region" description="Helical" evidence="12">
    <location>
        <begin position="315"/>
        <end position="337"/>
    </location>
</feature>
<dbReference type="Proteomes" id="UP000595038">
    <property type="component" value="Chromosome"/>
</dbReference>
<dbReference type="GO" id="GO:0005886">
    <property type="term" value="C:plasma membrane"/>
    <property type="evidence" value="ECO:0007669"/>
    <property type="project" value="UniProtKB-SubCell"/>
</dbReference>
<dbReference type="GO" id="GO:0008982">
    <property type="term" value="F:protein-N(PI)-phosphohistidine-sugar phosphotransferase activity"/>
    <property type="evidence" value="ECO:0007669"/>
    <property type="project" value="InterPro"/>
</dbReference>
<feature type="transmembrane region" description="Helical" evidence="12">
    <location>
        <begin position="401"/>
        <end position="422"/>
    </location>
</feature>
<dbReference type="Pfam" id="PF00367">
    <property type="entry name" value="PTS_EIIB"/>
    <property type="match status" value="1"/>
</dbReference>
<keyword evidence="4" id="KW-0762">Sugar transport</keyword>
<dbReference type="SUPFAM" id="SSF55604">
    <property type="entry name" value="Glucose permease domain IIB"/>
    <property type="match status" value="1"/>
</dbReference>
<evidence type="ECO:0000256" key="5">
    <source>
        <dbReference type="ARBA" id="ARBA00022679"/>
    </source>
</evidence>
<dbReference type="PROSITE" id="PS01035">
    <property type="entry name" value="PTS_EIIB_TYPE_1_CYS"/>
    <property type="match status" value="1"/>
</dbReference>
<dbReference type="AlphaFoldDB" id="A0AB37GIA3"/>
<dbReference type="InterPro" id="IPR050558">
    <property type="entry name" value="PTS_Sugar-Specific_Components"/>
</dbReference>
<dbReference type="PROSITE" id="PS51098">
    <property type="entry name" value="PTS_EIIB_TYPE_1"/>
    <property type="match status" value="1"/>
</dbReference>
<comment type="subcellular location">
    <subcellularLocation>
        <location evidence="1">Cell inner membrane</location>
        <topology evidence="1">Multi-pass membrane protein</topology>
    </subcellularLocation>
</comment>
<keyword evidence="2" id="KW-0813">Transport</keyword>
<dbReference type="NCBIfam" id="TIGR00826">
    <property type="entry name" value="EIIB_glc"/>
    <property type="match status" value="1"/>
</dbReference>
<dbReference type="FunFam" id="3.30.1360.60:FF:000001">
    <property type="entry name" value="PTS system glucose-specific IIBC component PtsG"/>
    <property type="match status" value="1"/>
</dbReference>
<dbReference type="NCBIfam" id="NF008236">
    <property type="entry name" value="PRK11007.1"/>
    <property type="match status" value="1"/>
</dbReference>
<dbReference type="Gene3D" id="3.30.1360.60">
    <property type="entry name" value="Glucose permease domain IIB"/>
    <property type="match status" value="1"/>
</dbReference>
<feature type="transmembrane region" description="Helical" evidence="12">
    <location>
        <begin position="156"/>
        <end position="176"/>
    </location>
</feature>
<dbReference type="EMBL" id="CP065647">
    <property type="protein sequence ID" value="QPR72623.1"/>
    <property type="molecule type" value="Genomic_DNA"/>
</dbReference>
<dbReference type="PROSITE" id="PS51103">
    <property type="entry name" value="PTS_EIIC_TYPE_1"/>
    <property type="match status" value="1"/>
</dbReference>
<feature type="domain" description="PTS EIIB type-1" evidence="13">
    <location>
        <begin position="5"/>
        <end position="88"/>
    </location>
</feature>
<evidence type="ECO:0000259" key="14">
    <source>
        <dbReference type="PROSITE" id="PS51103"/>
    </source>
</evidence>
<keyword evidence="5 15" id="KW-0808">Transferase</keyword>
<evidence type="ECO:0000256" key="12">
    <source>
        <dbReference type="SAM" id="Phobius"/>
    </source>
</evidence>
<dbReference type="InterPro" id="IPR013013">
    <property type="entry name" value="PTS_EIIC_1"/>
</dbReference>
<dbReference type="RefSeq" id="WP_003179744.1">
    <property type="nucleotide sequence ID" value="NZ_BEXU01000042.1"/>
</dbReference>
<evidence type="ECO:0000256" key="1">
    <source>
        <dbReference type="ARBA" id="ARBA00004429"/>
    </source>
</evidence>
<dbReference type="GO" id="GO:0090589">
    <property type="term" value="F:protein-phosphocysteine-trehalose phosphotransferase system transporter activity"/>
    <property type="evidence" value="ECO:0007669"/>
    <property type="project" value="TreeGrafter"/>
</dbReference>
<evidence type="ECO:0000256" key="2">
    <source>
        <dbReference type="ARBA" id="ARBA00022448"/>
    </source>
</evidence>
<evidence type="ECO:0000256" key="7">
    <source>
        <dbReference type="ARBA" id="ARBA00022692"/>
    </source>
</evidence>
<feature type="transmembrane region" description="Helical" evidence="12">
    <location>
        <begin position="442"/>
        <end position="465"/>
    </location>
</feature>
<gene>
    <name evidence="15" type="primary">treP</name>
    <name evidence="15" type="ORF">I6G80_23035</name>
</gene>
<sequence>MTDLNQSARRIVDAVGGADNIAAVTHCVTRLRFALLDESKVNQEVLEQIDVVKGSFSTNGQFQVVIGQGTVNNVYAELVKATGIGESSKDDVKKASEKNMNPLQRAVKTLADIFIPILPAIVTAGLLMGINNILTAQDIFFSGKSIVEVYPQWADLANMINLIAGTAFAFLPALIGWSAVKRFGGNPLLGIVLGVMLVHPDLLNAWGYGAAEQSGEIPVWNLFGLEVQKVGYQGQVLPILLASYLLAKIERFLTKRTPESIQLLVVAPITLLVTGFASFIVIGPITFAIGNVLTSGLIAVFEQFAVLGGLLYGGLYAALVITGMHHTFLAVDLQLIGSKLGGTFLWPMLALSNIAQGSAALAMMFIVKDEKQKGLSLTSGISAYLGITEPALFGVNLRYRFPFVIAMISSGIAGMFISSQGVLASSVGVGGVPGIFSIMSQYWGAFAIGMAIVLIAPFAGTYLYAKLKMK</sequence>
<keyword evidence="10 12" id="KW-0472">Membrane</keyword>
<proteinExistence type="predicted"/>
<evidence type="ECO:0000256" key="4">
    <source>
        <dbReference type="ARBA" id="ARBA00022597"/>
    </source>
</evidence>
<reference evidence="15 16" key="1">
    <citation type="submission" date="2020-12" db="EMBL/GenBank/DDBJ databases">
        <title>FDA dAtabase for Regulatory Grade micrObial Sequences (FDA-ARGOS): Supporting development and validation of Infectious Disease Dx tests.</title>
        <authorList>
            <person name="Nelson B."/>
            <person name="Plummer A."/>
            <person name="Tallon L."/>
            <person name="Sadzewicz L."/>
            <person name="Zhao X."/>
            <person name="Boylan J."/>
            <person name="Ott S."/>
            <person name="Bowen H."/>
            <person name="Vavikolanu K."/>
            <person name="Mehta A."/>
            <person name="Aluvathingal J."/>
            <person name="Nadendla S."/>
            <person name="Myers T."/>
            <person name="Yan Y."/>
            <person name="Sichtig H."/>
        </authorList>
    </citation>
    <scope>NUCLEOTIDE SEQUENCE [LARGE SCALE GENOMIC DNA]</scope>
    <source>
        <strain evidence="15 16">FDAARGOS_923</strain>
    </source>
</reference>
<dbReference type="EC" id="2.7.1.201" evidence="15"/>
<dbReference type="NCBIfam" id="TIGR00852">
    <property type="entry name" value="pts-Glc"/>
    <property type="match status" value="1"/>
</dbReference>